<evidence type="ECO:0008006" key="3">
    <source>
        <dbReference type="Google" id="ProtNLM"/>
    </source>
</evidence>
<accession>A0ABX3NUH1</accession>
<dbReference type="Proteomes" id="UP000192277">
    <property type="component" value="Unassembled WGS sequence"/>
</dbReference>
<name>A0ABX3NUH1_9BACT</name>
<keyword evidence="2" id="KW-1185">Reference proteome</keyword>
<evidence type="ECO:0000313" key="2">
    <source>
        <dbReference type="Proteomes" id="UP000192277"/>
    </source>
</evidence>
<dbReference type="EMBL" id="LWBO01000016">
    <property type="protein sequence ID" value="OQP46192.1"/>
    <property type="molecule type" value="Genomic_DNA"/>
</dbReference>
<proteinExistence type="predicted"/>
<protein>
    <recommendedName>
        <fullName evidence="3">Fibronectin type-III domain-containing protein</fullName>
    </recommendedName>
</protein>
<organism evidence="1 2">
    <name type="scientific">Niastella koreensis</name>
    <dbReference type="NCBI Taxonomy" id="354356"/>
    <lineage>
        <taxon>Bacteria</taxon>
        <taxon>Pseudomonadati</taxon>
        <taxon>Bacteroidota</taxon>
        <taxon>Chitinophagia</taxon>
        <taxon>Chitinophagales</taxon>
        <taxon>Chitinophagaceae</taxon>
        <taxon>Niastella</taxon>
    </lineage>
</organism>
<reference evidence="1 2" key="1">
    <citation type="submission" date="2016-04" db="EMBL/GenBank/DDBJ databases">
        <authorList>
            <person name="Chen L."/>
            <person name="Zhuang W."/>
            <person name="Wang G."/>
        </authorList>
    </citation>
    <scope>NUCLEOTIDE SEQUENCE [LARGE SCALE GENOMIC DNA]</scope>
    <source>
        <strain evidence="2">GR20</strain>
    </source>
</reference>
<sequence length="203" mass="22538">MKRNIAIYTKRENGLITTSQRVIEKMENNPLFPDPPVSLPELKMLLPEFLTALASAESRDKYKIAIKNDKKAVILAMLQELATYVTITCNGDRTQILDSGFDATNISRGGGIIAPSIEKLEVSLGAPGVAITRSRGARGAKAYVHQYTTELPGLHTEWIGEGSAQVKHTFERLISEKRYWFRVVAIGNFRQTGYSPVVTMVIQ</sequence>
<gene>
    <name evidence="1" type="ORF">A4D02_32065</name>
</gene>
<comment type="caution">
    <text evidence="1">The sequence shown here is derived from an EMBL/GenBank/DDBJ whole genome shotgun (WGS) entry which is preliminary data.</text>
</comment>
<dbReference type="RefSeq" id="WP_014219154.1">
    <property type="nucleotide sequence ID" value="NZ_LWBO01000016.1"/>
</dbReference>
<evidence type="ECO:0000313" key="1">
    <source>
        <dbReference type="EMBL" id="OQP46192.1"/>
    </source>
</evidence>